<dbReference type="AlphaFoldDB" id="W1NUE2"/>
<dbReference type="EMBL" id="KI395040">
    <property type="protein sequence ID" value="ERM99192.1"/>
    <property type="molecule type" value="Genomic_DNA"/>
</dbReference>
<reference evidence="3" key="1">
    <citation type="journal article" date="2013" name="Science">
        <title>The Amborella genome and the evolution of flowering plants.</title>
        <authorList>
            <consortium name="Amborella Genome Project"/>
        </authorList>
    </citation>
    <scope>NUCLEOTIDE SEQUENCE [LARGE SCALE GENOMIC DNA]</scope>
</reference>
<sequence length="95" mass="10278">MAQALESQGPKPESPTLMGSPKFSCIEEVVPPRYNRPWRRNSVSSLDTIVEEEVAVVEGPEIPPLSSSSSSSSKASCFLQAKPSFKAYNMNCPCA</sequence>
<evidence type="ECO:0000313" key="2">
    <source>
        <dbReference type="EMBL" id="ERM99192.1"/>
    </source>
</evidence>
<keyword evidence="3" id="KW-1185">Reference proteome</keyword>
<dbReference type="Gramene" id="ERM99192">
    <property type="protein sequence ID" value="ERM99192"/>
    <property type="gene ID" value="AMTR_s00092p00087600"/>
</dbReference>
<evidence type="ECO:0000313" key="3">
    <source>
        <dbReference type="Proteomes" id="UP000017836"/>
    </source>
</evidence>
<gene>
    <name evidence="2" type="ORF">AMTR_s00092p00087600</name>
</gene>
<evidence type="ECO:0000256" key="1">
    <source>
        <dbReference type="SAM" id="MobiDB-lite"/>
    </source>
</evidence>
<dbReference type="HOGENOM" id="CLU_2375644_0_0_1"/>
<feature type="region of interest" description="Disordered" evidence="1">
    <location>
        <begin position="1"/>
        <end position="20"/>
    </location>
</feature>
<name>W1NUE2_AMBTC</name>
<dbReference type="Proteomes" id="UP000017836">
    <property type="component" value="Unassembled WGS sequence"/>
</dbReference>
<organism evidence="2 3">
    <name type="scientific">Amborella trichopoda</name>
    <dbReference type="NCBI Taxonomy" id="13333"/>
    <lineage>
        <taxon>Eukaryota</taxon>
        <taxon>Viridiplantae</taxon>
        <taxon>Streptophyta</taxon>
        <taxon>Embryophyta</taxon>
        <taxon>Tracheophyta</taxon>
        <taxon>Spermatophyta</taxon>
        <taxon>Magnoliopsida</taxon>
        <taxon>Amborellales</taxon>
        <taxon>Amborellaceae</taxon>
        <taxon>Amborella</taxon>
    </lineage>
</organism>
<accession>W1NUE2</accession>
<protein>
    <submittedName>
        <fullName evidence="2">Uncharacterized protein</fullName>
    </submittedName>
</protein>
<proteinExistence type="predicted"/>